<feature type="transmembrane region" description="Helical" evidence="1">
    <location>
        <begin position="381"/>
        <end position="402"/>
    </location>
</feature>
<feature type="transmembrane region" description="Helical" evidence="1">
    <location>
        <begin position="245"/>
        <end position="264"/>
    </location>
</feature>
<sequence length="417" mass="45068">MMAAEGPFLAAIIARLPNATYNLAAYGVAFALAIVIEGPVMMLMSAATSLVKDRISYTKLRNFARVLAVGTTLFLLLFLYPPFYRLLVDGALGLPREVADLTYGALWFFIPWPAAIAYRRFIQGVLIRSGKTRLVAYGTAIRFIGMMMAAFTGYFFLNIPGAFVGSLALSAGVVVEAVAARFMADSTIRAMLGGDLDEGPSVEISYREISAFYFPLALTSLIGLSIQPLLTFFMGRSVAPIESLAVFPVIVGLSFFFRSLGLAFQDAAIALMGERFKHLPELGRFAASLALVTTGCLALITLTPLAQVYFLTLSGLTEELTRFAVIPARIIVPLPALTVLLTFQRAILVEGRRTHQITVASTIEISMVAAVFVILGWGLDLVGVTAAFSAFLIARIVSNSYLMIVCRRIVKEVGATP</sequence>
<organism evidence="2">
    <name type="scientific">marine metagenome</name>
    <dbReference type="NCBI Taxonomy" id="408172"/>
    <lineage>
        <taxon>unclassified sequences</taxon>
        <taxon>metagenomes</taxon>
        <taxon>ecological metagenomes</taxon>
    </lineage>
</organism>
<name>A0A381XJZ6_9ZZZZ</name>
<feature type="transmembrane region" description="Helical" evidence="1">
    <location>
        <begin position="211"/>
        <end position="233"/>
    </location>
</feature>
<keyword evidence="1" id="KW-0812">Transmembrane</keyword>
<evidence type="ECO:0000313" key="2">
    <source>
        <dbReference type="EMBL" id="SVA65085.1"/>
    </source>
</evidence>
<dbReference type="AlphaFoldDB" id="A0A381XJZ6"/>
<feature type="transmembrane region" description="Helical" evidence="1">
    <location>
        <begin position="285"/>
        <end position="311"/>
    </location>
</feature>
<feature type="transmembrane region" description="Helical" evidence="1">
    <location>
        <begin position="63"/>
        <end position="81"/>
    </location>
</feature>
<protein>
    <recommendedName>
        <fullName evidence="3">Polysaccharide biosynthesis protein C-terminal domain-containing protein</fullName>
    </recommendedName>
</protein>
<dbReference type="EMBL" id="UINC01015463">
    <property type="protein sequence ID" value="SVA65085.1"/>
    <property type="molecule type" value="Genomic_DNA"/>
</dbReference>
<reference evidence="2" key="1">
    <citation type="submission" date="2018-05" db="EMBL/GenBank/DDBJ databases">
        <authorList>
            <person name="Lanie J.A."/>
            <person name="Ng W.-L."/>
            <person name="Kazmierczak K.M."/>
            <person name="Andrzejewski T.M."/>
            <person name="Davidsen T.M."/>
            <person name="Wayne K.J."/>
            <person name="Tettelin H."/>
            <person name="Glass J.I."/>
            <person name="Rusch D."/>
            <person name="Podicherti R."/>
            <person name="Tsui H.-C.T."/>
            <person name="Winkler M.E."/>
        </authorList>
    </citation>
    <scope>NUCLEOTIDE SEQUENCE</scope>
</reference>
<evidence type="ECO:0000256" key="1">
    <source>
        <dbReference type="SAM" id="Phobius"/>
    </source>
</evidence>
<feature type="transmembrane region" description="Helical" evidence="1">
    <location>
        <begin position="134"/>
        <end position="157"/>
    </location>
</feature>
<feature type="transmembrane region" description="Helical" evidence="1">
    <location>
        <begin position="23"/>
        <end position="51"/>
    </location>
</feature>
<accession>A0A381XJZ6</accession>
<keyword evidence="1" id="KW-0472">Membrane</keyword>
<feature type="transmembrane region" description="Helical" evidence="1">
    <location>
        <begin position="163"/>
        <end position="184"/>
    </location>
</feature>
<gene>
    <name evidence="2" type="ORF">METZ01_LOCUS117939</name>
</gene>
<feature type="transmembrane region" description="Helical" evidence="1">
    <location>
        <begin position="355"/>
        <end position="375"/>
    </location>
</feature>
<feature type="transmembrane region" description="Helical" evidence="1">
    <location>
        <begin position="323"/>
        <end position="343"/>
    </location>
</feature>
<feature type="transmembrane region" description="Helical" evidence="1">
    <location>
        <begin position="101"/>
        <end position="122"/>
    </location>
</feature>
<proteinExistence type="predicted"/>
<evidence type="ECO:0008006" key="3">
    <source>
        <dbReference type="Google" id="ProtNLM"/>
    </source>
</evidence>
<keyword evidence="1" id="KW-1133">Transmembrane helix</keyword>